<keyword evidence="6 11" id="KW-0798">TonB box</keyword>
<keyword evidence="9 10" id="KW-0998">Cell outer membrane</keyword>
<evidence type="ECO:0000256" key="2">
    <source>
        <dbReference type="ARBA" id="ARBA00009810"/>
    </source>
</evidence>
<comment type="similarity">
    <text evidence="2 10 11">Belongs to the TonB-dependent receptor family.</text>
</comment>
<dbReference type="CDD" id="cd01347">
    <property type="entry name" value="ligand_gated_channel"/>
    <property type="match status" value="1"/>
</dbReference>
<gene>
    <name evidence="15" type="ORF">SAMN04488509_10478</name>
</gene>
<feature type="signal peptide" evidence="12">
    <location>
        <begin position="1"/>
        <end position="24"/>
    </location>
</feature>
<dbReference type="InterPro" id="IPR039426">
    <property type="entry name" value="TonB-dep_rcpt-like"/>
</dbReference>
<sequence length="715" mass="77332">MPSSTHSAPLYAALLAAFALPAQAESVLIETADGASAHAEQLDRVDVQGSAPDRYRAEAGGLKMPEPLRDAPRAVSVVPNAVIETQGAINLADALRNVAGLTLASGEGGFRGDNISLRGFGGRTDIYLDGVRDNGQYARDTFATEQVEVLKGAAAMQFGRGAAGGVVNTASKRPQPEDFQRIDLSLGANRLQRAVLDVNESVNEAAGLRVAALYHDADSFRDEVFLERRGVAPSLGLRLGETTRLDANLLWQTEDGVSDYGIPWHTPSGTPVDVPRGNHYGLGRDSFVQFDVLSSRVALSHGFANGAELRHTLSFSEVERLHRMVRPNAVTVANPDASTLVTRNHSLSGTTQNNLYNQTDLVFSANTGAVSHDFALGLEFGREDFSNRSRAGLPALPPVPLLNPGSVRVTEPLPSSLEGAALAGYSKTATDTRALYLQDNLKLSEHWRLLAGLRHDRFEARVSNQLTGAVLEREDNMTAYTLGAVYQPSEKTAWYANASNAFNPSAETFGLSESSAQLDPEETRNLELGFKYTPFGDRLLVDVALFALDKFNARDVDPSNTAVQTLDGRQRSRGVELGISGAITEAWHVFGGVALMDPEIVESNLTNGGLPIEGNRPSNAPKRSASLWTVYEFGRGFELGGGAFHVGERFANTANTLAVPAYTRWDAYAGYRAKQWRIALNAYNLADTEYFEFAHPVFLTPGEGRSWRLSFSYAL</sequence>
<dbReference type="InterPro" id="IPR037066">
    <property type="entry name" value="Plug_dom_sf"/>
</dbReference>
<dbReference type="PANTHER" id="PTHR32552:SF83">
    <property type="entry name" value="BLR3904 PROTEIN"/>
    <property type="match status" value="1"/>
</dbReference>
<keyword evidence="12" id="KW-0732">Signal</keyword>
<evidence type="ECO:0000256" key="5">
    <source>
        <dbReference type="ARBA" id="ARBA00022692"/>
    </source>
</evidence>
<evidence type="ECO:0000313" key="15">
    <source>
        <dbReference type="EMBL" id="SDD59763.1"/>
    </source>
</evidence>
<evidence type="ECO:0000256" key="3">
    <source>
        <dbReference type="ARBA" id="ARBA00022448"/>
    </source>
</evidence>
<dbReference type="Gene3D" id="2.170.130.10">
    <property type="entry name" value="TonB-dependent receptor, plug domain"/>
    <property type="match status" value="1"/>
</dbReference>
<evidence type="ECO:0000256" key="8">
    <source>
        <dbReference type="ARBA" id="ARBA00023170"/>
    </source>
</evidence>
<evidence type="ECO:0000259" key="13">
    <source>
        <dbReference type="Pfam" id="PF00593"/>
    </source>
</evidence>
<dbReference type="GO" id="GO:0015344">
    <property type="term" value="F:siderophore uptake transmembrane transporter activity"/>
    <property type="evidence" value="ECO:0007669"/>
    <property type="project" value="TreeGrafter"/>
</dbReference>
<dbReference type="Proteomes" id="UP000199603">
    <property type="component" value="Unassembled WGS sequence"/>
</dbReference>
<keyword evidence="16" id="KW-1185">Reference proteome</keyword>
<feature type="domain" description="TonB-dependent receptor-like beta-barrel" evidence="13">
    <location>
        <begin position="238"/>
        <end position="685"/>
    </location>
</feature>
<evidence type="ECO:0000256" key="4">
    <source>
        <dbReference type="ARBA" id="ARBA00022452"/>
    </source>
</evidence>
<evidence type="ECO:0000256" key="11">
    <source>
        <dbReference type="RuleBase" id="RU003357"/>
    </source>
</evidence>
<evidence type="ECO:0000256" key="12">
    <source>
        <dbReference type="SAM" id="SignalP"/>
    </source>
</evidence>
<dbReference type="NCBIfam" id="TIGR01783">
    <property type="entry name" value="TonB-siderophor"/>
    <property type="match status" value="1"/>
</dbReference>
<dbReference type="Pfam" id="PF00593">
    <property type="entry name" value="TonB_dep_Rec_b-barrel"/>
    <property type="match status" value="1"/>
</dbReference>
<dbReference type="AlphaFoldDB" id="A0A1G6W231"/>
<evidence type="ECO:0000256" key="1">
    <source>
        <dbReference type="ARBA" id="ARBA00004571"/>
    </source>
</evidence>
<dbReference type="GO" id="GO:0015891">
    <property type="term" value="P:siderophore transport"/>
    <property type="evidence" value="ECO:0007669"/>
    <property type="project" value="InterPro"/>
</dbReference>
<evidence type="ECO:0000256" key="7">
    <source>
        <dbReference type="ARBA" id="ARBA00023136"/>
    </source>
</evidence>
<dbReference type="InterPro" id="IPR036942">
    <property type="entry name" value="Beta-barrel_TonB_sf"/>
</dbReference>
<dbReference type="EMBL" id="FNAG01000004">
    <property type="protein sequence ID" value="SDD59763.1"/>
    <property type="molecule type" value="Genomic_DNA"/>
</dbReference>
<organism evidence="15 16">
    <name type="scientific">Aquimonas voraii</name>
    <dbReference type="NCBI Taxonomy" id="265719"/>
    <lineage>
        <taxon>Bacteria</taxon>
        <taxon>Pseudomonadati</taxon>
        <taxon>Pseudomonadota</taxon>
        <taxon>Gammaproteobacteria</taxon>
        <taxon>Lysobacterales</taxon>
        <taxon>Lysobacteraceae</taxon>
        <taxon>Aquimonas</taxon>
    </lineage>
</organism>
<feature type="domain" description="TonB-dependent receptor plug" evidence="14">
    <location>
        <begin position="68"/>
        <end position="166"/>
    </location>
</feature>
<accession>A0A1G6W231</accession>
<dbReference type="PANTHER" id="PTHR32552">
    <property type="entry name" value="FERRICHROME IRON RECEPTOR-RELATED"/>
    <property type="match status" value="1"/>
</dbReference>
<dbReference type="Gene3D" id="2.40.170.20">
    <property type="entry name" value="TonB-dependent receptor, beta-barrel domain"/>
    <property type="match status" value="1"/>
</dbReference>
<keyword evidence="5 10" id="KW-0812">Transmembrane</keyword>
<dbReference type="RefSeq" id="WP_176764089.1">
    <property type="nucleotide sequence ID" value="NZ_FNAG01000004.1"/>
</dbReference>
<evidence type="ECO:0000256" key="6">
    <source>
        <dbReference type="ARBA" id="ARBA00023077"/>
    </source>
</evidence>
<keyword evidence="4 10" id="KW-1134">Transmembrane beta strand</keyword>
<reference evidence="15 16" key="1">
    <citation type="submission" date="2016-10" db="EMBL/GenBank/DDBJ databases">
        <authorList>
            <person name="de Groot N.N."/>
        </authorList>
    </citation>
    <scope>NUCLEOTIDE SEQUENCE [LARGE SCALE GENOMIC DNA]</scope>
    <source>
        <strain evidence="15 16">DSM 16957</strain>
    </source>
</reference>
<dbReference type="InterPro" id="IPR000531">
    <property type="entry name" value="Beta-barrel_TonB"/>
</dbReference>
<dbReference type="InterPro" id="IPR010105">
    <property type="entry name" value="TonB_sidphr_rcpt"/>
</dbReference>
<feature type="chain" id="PRO_5011540141" evidence="12">
    <location>
        <begin position="25"/>
        <end position="715"/>
    </location>
</feature>
<keyword evidence="7 10" id="KW-0472">Membrane</keyword>
<dbReference type="InterPro" id="IPR012910">
    <property type="entry name" value="Plug_dom"/>
</dbReference>
<dbReference type="GO" id="GO:0009279">
    <property type="term" value="C:cell outer membrane"/>
    <property type="evidence" value="ECO:0007669"/>
    <property type="project" value="UniProtKB-SubCell"/>
</dbReference>
<keyword evidence="3 10" id="KW-0813">Transport</keyword>
<evidence type="ECO:0000313" key="16">
    <source>
        <dbReference type="Proteomes" id="UP000199603"/>
    </source>
</evidence>
<keyword evidence="8 15" id="KW-0675">Receptor</keyword>
<dbReference type="PROSITE" id="PS52016">
    <property type="entry name" value="TONB_DEPENDENT_REC_3"/>
    <property type="match status" value="1"/>
</dbReference>
<comment type="subcellular location">
    <subcellularLocation>
        <location evidence="1 10">Cell outer membrane</location>
        <topology evidence="1 10">Multi-pass membrane protein</topology>
    </subcellularLocation>
</comment>
<dbReference type="GO" id="GO:0038023">
    <property type="term" value="F:signaling receptor activity"/>
    <property type="evidence" value="ECO:0007669"/>
    <property type="project" value="InterPro"/>
</dbReference>
<protein>
    <submittedName>
        <fullName evidence="15">Catecholate siderophore receptor</fullName>
    </submittedName>
</protein>
<evidence type="ECO:0000256" key="9">
    <source>
        <dbReference type="ARBA" id="ARBA00023237"/>
    </source>
</evidence>
<name>A0A1G6W231_9GAMM</name>
<proteinExistence type="inferred from homology"/>
<evidence type="ECO:0000259" key="14">
    <source>
        <dbReference type="Pfam" id="PF07715"/>
    </source>
</evidence>
<evidence type="ECO:0000256" key="10">
    <source>
        <dbReference type="PROSITE-ProRule" id="PRU01360"/>
    </source>
</evidence>
<dbReference type="Pfam" id="PF07715">
    <property type="entry name" value="Plug"/>
    <property type="match status" value="1"/>
</dbReference>
<dbReference type="STRING" id="265719.SAMN04488509_10478"/>
<dbReference type="SUPFAM" id="SSF56935">
    <property type="entry name" value="Porins"/>
    <property type="match status" value="1"/>
</dbReference>